<dbReference type="eggNOG" id="arCOG02747">
    <property type="taxonomic scope" value="Archaea"/>
</dbReference>
<proteinExistence type="predicted"/>
<evidence type="ECO:0000313" key="4">
    <source>
        <dbReference type="EMBL" id="CAJ53575.1"/>
    </source>
</evidence>
<feature type="region of interest" description="Disordered" evidence="1">
    <location>
        <begin position="124"/>
        <end position="144"/>
    </location>
</feature>
<dbReference type="InterPro" id="IPR002881">
    <property type="entry name" value="DUF58"/>
</dbReference>
<evidence type="ECO:0000256" key="1">
    <source>
        <dbReference type="SAM" id="MobiDB-lite"/>
    </source>
</evidence>
<feature type="domain" description="DUF58" evidence="3">
    <location>
        <begin position="227"/>
        <end position="329"/>
    </location>
</feature>
<feature type="compositionally biased region" description="Polar residues" evidence="1">
    <location>
        <begin position="371"/>
        <end position="387"/>
    </location>
</feature>
<name>Q18EP6_HALWD</name>
<dbReference type="KEGG" id="hwa:HQ_3480A"/>
<keyword evidence="2" id="KW-0812">Transmembrane</keyword>
<feature type="transmembrane region" description="Helical" evidence="2">
    <location>
        <begin position="12"/>
        <end position="39"/>
    </location>
</feature>
<reference evidence="4 5" key="1">
    <citation type="journal article" date="2006" name="BMC Genomics">
        <title>The genome of the square archaeon Haloquadratum walsbyi: life at the limits of water activity.</title>
        <authorList>
            <person name="Bolhuis H.H."/>
            <person name="Palm P.P."/>
            <person name="Wende A.W."/>
            <person name="Falb M.M."/>
            <person name="Rampp M.M."/>
            <person name="Rodriguez-Valera F.F."/>
            <person name="Pfeiffer F.F."/>
            <person name="Oesterhelt D.D."/>
        </authorList>
    </citation>
    <scope>NUCLEOTIDE SEQUENCE [LARGE SCALE GENOMIC DNA]</scope>
    <source>
        <strain evidence="5">DSM 16790 / HBSQ001</strain>
    </source>
</reference>
<keyword evidence="2" id="KW-1133">Transmembrane helix</keyword>
<evidence type="ECO:0000313" key="5">
    <source>
        <dbReference type="Proteomes" id="UP000001975"/>
    </source>
</evidence>
<protein>
    <submittedName>
        <fullName evidence="4">DUF58 family protein</fullName>
    </submittedName>
</protein>
<dbReference type="Proteomes" id="UP000001975">
    <property type="component" value="Chromosome"/>
</dbReference>
<evidence type="ECO:0000256" key="2">
    <source>
        <dbReference type="SAM" id="Phobius"/>
    </source>
</evidence>
<dbReference type="AlphaFoldDB" id="Q18EP6"/>
<dbReference type="STRING" id="362976.HQ_3480A"/>
<dbReference type="GeneID" id="4193491"/>
<sequence length="540" mass="59968">MQGTARYWKTIAAGGVLAVGALIFARPVLIVGAMGLWMWTLIAQIRFAACIREFCEKARITHEIEDGAVAARTTCHARLGIEAVIPPSCRVRLQGSPPVSAIDQGSHNSDRIITLDGVPIGRSENEVTESSVESTTQMSPTQSVETKYEMRLPAAGETSLGDVGITIFDKWGPFTQSFSRTGTGRQSTQVYPYGPEAVHIGTGGEPVGRGYGEHDAQRGGGGIDPLELREYVPGDAVSDIDWNATARLAEAYVREYEAATTRQVLLIVDNRPEMSLGTTGRTRRDHIRSVGHAIIRTADTLSDPLGWVAVSDDGLETFVDPQSTPRQYQRARQFLDRQQESEQYRIGMDEIRNQVDVTDREITPTPAPTLLKQSSGRQDGNPQSLTDRQQMARTLAAEESQFANRVQPFFAEQTGYMQEIGADPLFHSTKIATTRTPGTVWSIILTSDDKRQEVLETVRMAQRDDGHVLVFLTPAALFSGDESIDDTYARYRSFEEFRQRLSRYDRVQAFEVAPQDRLLDVLNRRRVGESDDRREVASVQ</sequence>
<dbReference type="HOGENOM" id="CLU_573193_0_0_2"/>
<dbReference type="Pfam" id="PF01882">
    <property type="entry name" value="DUF58"/>
    <property type="match status" value="1"/>
</dbReference>
<accession>Q18EP6</accession>
<dbReference type="PANTHER" id="PTHR33608:SF6">
    <property type="entry name" value="BLL2464 PROTEIN"/>
    <property type="match status" value="1"/>
</dbReference>
<organism evidence="4 5">
    <name type="scientific">Haloquadratum walsbyi (strain DSM 16790 / HBSQ001)</name>
    <dbReference type="NCBI Taxonomy" id="362976"/>
    <lineage>
        <taxon>Archaea</taxon>
        <taxon>Methanobacteriati</taxon>
        <taxon>Methanobacteriota</taxon>
        <taxon>Stenosarchaea group</taxon>
        <taxon>Halobacteria</taxon>
        <taxon>Halobacteriales</taxon>
        <taxon>Haloferacaceae</taxon>
        <taxon>Haloquadratum</taxon>
    </lineage>
</organism>
<feature type="region of interest" description="Disordered" evidence="1">
    <location>
        <begin position="358"/>
        <end position="387"/>
    </location>
</feature>
<evidence type="ECO:0000259" key="3">
    <source>
        <dbReference type="Pfam" id="PF01882"/>
    </source>
</evidence>
<dbReference type="PANTHER" id="PTHR33608">
    <property type="entry name" value="BLL2464 PROTEIN"/>
    <property type="match status" value="1"/>
</dbReference>
<keyword evidence="2" id="KW-0472">Membrane</keyword>
<keyword evidence="5" id="KW-1185">Reference proteome</keyword>
<gene>
    <name evidence="4" type="ordered locus">HQ_3480A</name>
</gene>
<dbReference type="EMBL" id="AM180088">
    <property type="protein sequence ID" value="CAJ53575.1"/>
    <property type="molecule type" value="Genomic_DNA"/>
</dbReference>
<dbReference type="RefSeq" id="WP_011572668.1">
    <property type="nucleotide sequence ID" value="NC_008212.1"/>
</dbReference>